<organism evidence="2 3">
    <name type="scientific">Saccharothrix algeriensis</name>
    <dbReference type="NCBI Taxonomy" id="173560"/>
    <lineage>
        <taxon>Bacteria</taxon>
        <taxon>Bacillati</taxon>
        <taxon>Actinomycetota</taxon>
        <taxon>Actinomycetes</taxon>
        <taxon>Pseudonocardiales</taxon>
        <taxon>Pseudonocardiaceae</taxon>
        <taxon>Saccharothrix</taxon>
    </lineage>
</organism>
<evidence type="ECO:0000313" key="3">
    <source>
        <dbReference type="Proteomes" id="UP000671828"/>
    </source>
</evidence>
<name>A0A8T8I149_9PSEU</name>
<feature type="non-terminal residue" evidence="2">
    <location>
        <position position="151"/>
    </location>
</feature>
<sequence>MDEVLTMPRVHHIVGKAQPPKSFAGDELAFTEPDGQLLPESDQATGSERGQRPQTSRHELWRPASEAEVGRFVEHSDRRKVAVNPGEQLNGSTPEPVGRVSMRVVAPLHPAGPPPFLATQREEFVTAVTGEHGGQTVGGGAFQHRFDRFMV</sequence>
<dbReference type="EMBL" id="CP072788">
    <property type="protein sequence ID" value="QTR04391.1"/>
    <property type="molecule type" value="Genomic_DNA"/>
</dbReference>
<proteinExistence type="predicted"/>
<dbReference type="Proteomes" id="UP000671828">
    <property type="component" value="Chromosome"/>
</dbReference>
<evidence type="ECO:0000256" key="1">
    <source>
        <dbReference type="SAM" id="MobiDB-lite"/>
    </source>
</evidence>
<evidence type="ECO:0000313" key="2">
    <source>
        <dbReference type="EMBL" id="QTR04391.1"/>
    </source>
</evidence>
<accession>A0A8T8I149</accession>
<feature type="compositionally biased region" description="Polar residues" evidence="1">
    <location>
        <begin position="42"/>
        <end position="54"/>
    </location>
</feature>
<dbReference type="AlphaFoldDB" id="A0A8T8I149"/>
<protein>
    <submittedName>
        <fullName evidence="2">Uncharacterized protein</fullName>
    </submittedName>
</protein>
<reference evidence="2" key="1">
    <citation type="submission" date="2021-04" db="EMBL/GenBank/DDBJ databases">
        <title>Saccharothrix algeriensis WGS.</title>
        <authorList>
            <person name="Stuskova K."/>
            <person name="Hakalova E."/>
            <person name="Tebbal A.B."/>
            <person name="Eichmeier A."/>
        </authorList>
    </citation>
    <scope>NUCLEOTIDE SEQUENCE</scope>
    <source>
        <strain evidence="2">NRRL B-24137</strain>
    </source>
</reference>
<gene>
    <name evidence="2" type="ORF">J7S33_05690</name>
</gene>
<feature type="region of interest" description="Disordered" evidence="1">
    <location>
        <begin position="12"/>
        <end position="59"/>
    </location>
</feature>